<accession>A0ABT0J772</accession>
<dbReference type="Gene3D" id="3.40.50.300">
    <property type="entry name" value="P-loop containing nucleotide triphosphate hydrolases"/>
    <property type="match status" value="1"/>
</dbReference>
<sequence length="179" mass="20345">MRRVSVVGAAGSGKSTFGRRLAGVLTVPHVELDALFWGPGWTPRPREEFVADAERELDRETWVVDGNYSGLQAGIWSRADTVVWLDLPRSVVMSRVYRRTLTRAVDRTELWPGTGNRQRWRDALAPWSRDSIVRFSWEQLQGHPERYGAAMAAPENARLEFHRLRSRAEVGDFLERAGG</sequence>
<comment type="caution">
    <text evidence="1">The sequence shown here is derived from an EMBL/GenBank/DDBJ whole genome shotgun (WGS) entry which is preliminary data.</text>
</comment>
<organism evidence="1 2">
    <name type="scientific">Isoptericola peretonis</name>
    <dbReference type="NCBI Taxonomy" id="2918523"/>
    <lineage>
        <taxon>Bacteria</taxon>
        <taxon>Bacillati</taxon>
        <taxon>Actinomycetota</taxon>
        <taxon>Actinomycetes</taxon>
        <taxon>Micrococcales</taxon>
        <taxon>Promicromonosporaceae</taxon>
        <taxon>Isoptericola</taxon>
    </lineage>
</organism>
<evidence type="ECO:0000313" key="1">
    <source>
        <dbReference type="EMBL" id="MCK9795334.1"/>
    </source>
</evidence>
<dbReference type="PANTHER" id="PTHR37816">
    <property type="entry name" value="YALI0E33011P"/>
    <property type="match status" value="1"/>
</dbReference>
<name>A0ABT0J772_9MICO</name>
<dbReference type="PANTHER" id="PTHR37816:SF1">
    <property type="entry name" value="TOXIN"/>
    <property type="match status" value="1"/>
</dbReference>
<keyword evidence="2" id="KW-1185">Reference proteome</keyword>
<proteinExistence type="predicted"/>
<evidence type="ECO:0000313" key="2">
    <source>
        <dbReference type="Proteomes" id="UP001651050"/>
    </source>
</evidence>
<dbReference type="Proteomes" id="UP001651050">
    <property type="component" value="Unassembled WGS sequence"/>
</dbReference>
<dbReference type="PRINTS" id="PR01100">
    <property type="entry name" value="SHIKIMTKNASE"/>
</dbReference>
<dbReference type="InterPro" id="IPR027417">
    <property type="entry name" value="P-loop_NTPase"/>
</dbReference>
<protein>
    <submittedName>
        <fullName evidence="1">Toxin</fullName>
    </submittedName>
</protein>
<dbReference type="SUPFAM" id="SSF52540">
    <property type="entry name" value="P-loop containing nucleoside triphosphate hydrolases"/>
    <property type="match status" value="1"/>
</dbReference>
<reference evidence="1 2" key="1">
    <citation type="submission" date="2022-02" db="EMBL/GenBank/DDBJ databases">
        <title>The car tank lid bacteriome: a reservoir of bacteria with potential in bioremediation of fuel.</title>
        <authorList>
            <person name="Vidal-Verdu A."/>
            <person name="Gomez-Martinez D."/>
            <person name="Latorre-Perez A."/>
            <person name="Pereto J."/>
            <person name="Porcar M."/>
        </authorList>
    </citation>
    <scope>NUCLEOTIDE SEQUENCE [LARGE SCALE GENOMIC DNA]</scope>
    <source>
        <strain evidence="1 2">4D.3</strain>
    </source>
</reference>
<gene>
    <name evidence="1" type="ORF">M1843_16410</name>
</gene>
<dbReference type="InterPro" id="IPR052922">
    <property type="entry name" value="Cytidylate_Kinase-2"/>
</dbReference>
<dbReference type="EMBL" id="JALQCY010000005">
    <property type="protein sequence ID" value="MCK9795334.1"/>
    <property type="molecule type" value="Genomic_DNA"/>
</dbReference>
<dbReference type="RefSeq" id="WP_416345184.1">
    <property type="nucleotide sequence ID" value="NZ_JALQCY010000005.1"/>
</dbReference>